<dbReference type="GO" id="GO:0003755">
    <property type="term" value="F:peptidyl-prolyl cis-trans isomerase activity"/>
    <property type="evidence" value="ECO:0007669"/>
    <property type="project" value="UniProtKB-UniRule"/>
</dbReference>
<evidence type="ECO:0000256" key="4">
    <source>
        <dbReference type="ARBA" id="ARBA00023235"/>
    </source>
</evidence>
<evidence type="ECO:0000313" key="10">
    <source>
        <dbReference type="Proteomes" id="UP000366872"/>
    </source>
</evidence>
<dbReference type="PROSITE" id="PS50059">
    <property type="entry name" value="FKBP_PPIASE"/>
    <property type="match status" value="1"/>
</dbReference>
<reference evidence="9 10" key="1">
    <citation type="submission" date="2019-04" db="EMBL/GenBank/DDBJ databases">
        <authorList>
            <person name="Van Vliet M D."/>
        </authorList>
    </citation>
    <scope>NUCLEOTIDE SEQUENCE [LARGE SCALE GENOMIC DNA]</scope>
    <source>
        <strain evidence="9 10">F1</strain>
    </source>
</reference>
<evidence type="ECO:0000313" key="9">
    <source>
        <dbReference type="EMBL" id="VGO14695.1"/>
    </source>
</evidence>
<feature type="compositionally biased region" description="Basic and acidic residues" evidence="7">
    <location>
        <begin position="25"/>
        <end position="37"/>
    </location>
</feature>
<dbReference type="Gene3D" id="3.10.50.40">
    <property type="match status" value="1"/>
</dbReference>
<dbReference type="Proteomes" id="UP000366872">
    <property type="component" value="Unassembled WGS sequence"/>
</dbReference>
<sequence>MGRQKNNNKNAGKKRGRGGAGQNRAETEAFLEKNRKKPDVIVTPSGLQYTIKEPGTGKSPDEWSTVEVNQRILLVDGTVIKDTYHGTETDTFTMAEAIDGLKEGLPLMKEGGKFRFVVPPDLAWGKRGAGDKIGPYAALIFDIRLEKVAE</sequence>
<keyword evidence="10" id="KW-1185">Reference proteome</keyword>
<dbReference type="RefSeq" id="WP_136080329.1">
    <property type="nucleotide sequence ID" value="NZ_CAAHFG010000002.1"/>
</dbReference>
<evidence type="ECO:0000256" key="3">
    <source>
        <dbReference type="ARBA" id="ARBA00023110"/>
    </source>
</evidence>
<gene>
    <name evidence="9" type="primary">fkpA</name>
    <name evidence="9" type="ORF">PDESU_03263</name>
</gene>
<dbReference type="Pfam" id="PF00254">
    <property type="entry name" value="FKBP_C"/>
    <property type="match status" value="1"/>
</dbReference>
<dbReference type="SUPFAM" id="SSF54534">
    <property type="entry name" value="FKBP-like"/>
    <property type="match status" value="1"/>
</dbReference>
<dbReference type="InterPro" id="IPR046357">
    <property type="entry name" value="PPIase_dom_sf"/>
</dbReference>
<feature type="region of interest" description="Disordered" evidence="7">
    <location>
        <begin position="1"/>
        <end position="37"/>
    </location>
</feature>
<protein>
    <recommendedName>
        <fullName evidence="6">Peptidyl-prolyl cis-trans isomerase</fullName>
        <ecNumber evidence="6">5.2.1.8</ecNumber>
    </recommendedName>
</protein>
<dbReference type="EMBL" id="CAAHFG010000002">
    <property type="protein sequence ID" value="VGO14695.1"/>
    <property type="molecule type" value="Genomic_DNA"/>
</dbReference>
<dbReference type="PANTHER" id="PTHR43811">
    <property type="entry name" value="FKBP-TYPE PEPTIDYL-PROLYL CIS-TRANS ISOMERASE FKPA"/>
    <property type="match status" value="1"/>
</dbReference>
<dbReference type="InterPro" id="IPR001179">
    <property type="entry name" value="PPIase_FKBP_dom"/>
</dbReference>
<proteinExistence type="inferred from homology"/>
<feature type="compositionally biased region" description="Low complexity" evidence="7">
    <location>
        <begin position="1"/>
        <end position="10"/>
    </location>
</feature>
<accession>A0A6C2U472</accession>
<evidence type="ECO:0000256" key="2">
    <source>
        <dbReference type="ARBA" id="ARBA00006577"/>
    </source>
</evidence>
<keyword evidence="3 5" id="KW-0697">Rotamase</keyword>
<evidence type="ECO:0000256" key="1">
    <source>
        <dbReference type="ARBA" id="ARBA00000971"/>
    </source>
</evidence>
<evidence type="ECO:0000259" key="8">
    <source>
        <dbReference type="PROSITE" id="PS50059"/>
    </source>
</evidence>
<evidence type="ECO:0000256" key="5">
    <source>
        <dbReference type="PROSITE-ProRule" id="PRU00277"/>
    </source>
</evidence>
<organism evidence="9 10">
    <name type="scientific">Pontiella desulfatans</name>
    <dbReference type="NCBI Taxonomy" id="2750659"/>
    <lineage>
        <taxon>Bacteria</taxon>
        <taxon>Pseudomonadati</taxon>
        <taxon>Kiritimatiellota</taxon>
        <taxon>Kiritimatiellia</taxon>
        <taxon>Kiritimatiellales</taxon>
        <taxon>Pontiellaceae</taxon>
        <taxon>Pontiella</taxon>
    </lineage>
</organism>
<dbReference type="PANTHER" id="PTHR43811:SF19">
    <property type="entry name" value="39 KDA FK506-BINDING NUCLEAR PROTEIN"/>
    <property type="match status" value="1"/>
</dbReference>
<keyword evidence="4 5" id="KW-0413">Isomerase</keyword>
<comment type="catalytic activity">
    <reaction evidence="1 5 6">
        <text>[protein]-peptidylproline (omega=180) = [protein]-peptidylproline (omega=0)</text>
        <dbReference type="Rhea" id="RHEA:16237"/>
        <dbReference type="Rhea" id="RHEA-COMP:10747"/>
        <dbReference type="Rhea" id="RHEA-COMP:10748"/>
        <dbReference type="ChEBI" id="CHEBI:83833"/>
        <dbReference type="ChEBI" id="CHEBI:83834"/>
        <dbReference type="EC" id="5.2.1.8"/>
    </reaction>
</comment>
<feature type="domain" description="PPIase FKBP-type" evidence="8">
    <location>
        <begin position="63"/>
        <end position="149"/>
    </location>
</feature>
<dbReference type="AlphaFoldDB" id="A0A6C2U472"/>
<dbReference type="Pfam" id="PF01346">
    <property type="entry name" value="FKBP_N"/>
    <property type="match status" value="1"/>
</dbReference>
<dbReference type="EC" id="5.2.1.8" evidence="6"/>
<evidence type="ECO:0000256" key="7">
    <source>
        <dbReference type="SAM" id="MobiDB-lite"/>
    </source>
</evidence>
<dbReference type="GO" id="GO:0006457">
    <property type="term" value="P:protein folding"/>
    <property type="evidence" value="ECO:0007669"/>
    <property type="project" value="InterPro"/>
</dbReference>
<evidence type="ECO:0000256" key="6">
    <source>
        <dbReference type="RuleBase" id="RU003915"/>
    </source>
</evidence>
<comment type="similarity">
    <text evidence="2 6">Belongs to the FKBP-type PPIase family.</text>
</comment>
<dbReference type="InterPro" id="IPR000774">
    <property type="entry name" value="PPIase_FKBP_N"/>
</dbReference>
<name>A0A6C2U472_PONDE</name>